<evidence type="ECO:0000313" key="2">
    <source>
        <dbReference type="EMBL" id="GAA5528666.1"/>
    </source>
</evidence>
<reference evidence="2 3" key="1">
    <citation type="submission" date="2024-02" db="EMBL/GenBank/DDBJ databases">
        <title>Herpetosiphon gulosus NBRC 112829.</title>
        <authorList>
            <person name="Ichikawa N."/>
            <person name="Katano-Makiyama Y."/>
            <person name="Hidaka K."/>
        </authorList>
    </citation>
    <scope>NUCLEOTIDE SEQUENCE [LARGE SCALE GENOMIC DNA]</scope>
    <source>
        <strain evidence="2 3">NBRC 112829</strain>
    </source>
</reference>
<keyword evidence="1" id="KW-0472">Membrane</keyword>
<name>A0ABP9X1H0_9CHLR</name>
<dbReference type="Proteomes" id="UP001428290">
    <property type="component" value="Unassembled WGS sequence"/>
</dbReference>
<feature type="transmembrane region" description="Helical" evidence="1">
    <location>
        <begin position="29"/>
        <end position="54"/>
    </location>
</feature>
<sequence length="391" mass="42040">MSLLLALLPLFGLALVADGLVMTKRWQLGLAWLVGLASVLSPNLALSALALLLVGGLLGQTWAQRLSGVASALSLAWLGLSADSWSWQASSVAVQLNSIHIGLIILGAALALGCWPWPEQATPPASTLALANLTIVLRLYSLVPLDWAWTAVAALIGSGSALWFAWQLLPPQALEQRRRLVAQVLWCLVLAASLLASEAGIAATWALALVACLAHPLLQQHSNLASLVPLWMALWLTAAASLAGGLALLSWLCWLLLMLLTLSTFRLPPQISPWQWPLMALQLAVGFGLPFLLEVLLKPVWRELGAGLTVFGRLDIAPWTGLATRNPGSQVVATLPSVVLAGLLVVGIAISYIAHRWRSHMTNADREPLREQTVWQLVRRGLPWGSQARDE</sequence>
<accession>A0ABP9X1H0</accession>
<evidence type="ECO:0000313" key="3">
    <source>
        <dbReference type="Proteomes" id="UP001428290"/>
    </source>
</evidence>
<feature type="transmembrane region" description="Helical" evidence="1">
    <location>
        <begin position="277"/>
        <end position="297"/>
    </location>
</feature>
<feature type="transmembrane region" description="Helical" evidence="1">
    <location>
        <begin position="230"/>
        <end position="257"/>
    </location>
</feature>
<dbReference type="EMBL" id="BAABRU010000008">
    <property type="protein sequence ID" value="GAA5528666.1"/>
    <property type="molecule type" value="Genomic_DNA"/>
</dbReference>
<keyword evidence="3" id="KW-1185">Reference proteome</keyword>
<feature type="transmembrane region" description="Helical" evidence="1">
    <location>
        <begin position="334"/>
        <end position="354"/>
    </location>
</feature>
<proteinExistence type="predicted"/>
<feature type="transmembrane region" description="Helical" evidence="1">
    <location>
        <begin position="99"/>
        <end position="117"/>
    </location>
</feature>
<gene>
    <name evidence="2" type="ORF">Hgul01_02468</name>
</gene>
<keyword evidence="1" id="KW-1133">Transmembrane helix</keyword>
<protein>
    <submittedName>
        <fullName evidence="2">Uncharacterized protein</fullName>
    </submittedName>
</protein>
<organism evidence="2 3">
    <name type="scientific">Herpetosiphon gulosus</name>
    <dbReference type="NCBI Taxonomy" id="1973496"/>
    <lineage>
        <taxon>Bacteria</taxon>
        <taxon>Bacillati</taxon>
        <taxon>Chloroflexota</taxon>
        <taxon>Chloroflexia</taxon>
        <taxon>Herpetosiphonales</taxon>
        <taxon>Herpetosiphonaceae</taxon>
        <taxon>Herpetosiphon</taxon>
    </lineage>
</organism>
<evidence type="ECO:0000256" key="1">
    <source>
        <dbReference type="SAM" id="Phobius"/>
    </source>
</evidence>
<feature type="transmembrane region" description="Helical" evidence="1">
    <location>
        <begin position="147"/>
        <end position="168"/>
    </location>
</feature>
<dbReference type="RefSeq" id="WP_345722283.1">
    <property type="nucleotide sequence ID" value="NZ_BAABRU010000008.1"/>
</dbReference>
<comment type="caution">
    <text evidence="2">The sequence shown here is derived from an EMBL/GenBank/DDBJ whole genome shotgun (WGS) entry which is preliminary data.</text>
</comment>
<keyword evidence="1" id="KW-0812">Transmembrane</keyword>